<dbReference type="AlphaFoldDB" id="A0A5C5XIU4"/>
<gene>
    <name evidence="2" type="ORF">Pan54_28040</name>
</gene>
<proteinExistence type="predicted"/>
<protein>
    <submittedName>
        <fullName evidence="2">Uncharacterized protein</fullName>
    </submittedName>
</protein>
<feature type="region of interest" description="Disordered" evidence="1">
    <location>
        <begin position="1"/>
        <end position="46"/>
    </location>
</feature>
<keyword evidence="3" id="KW-1185">Reference proteome</keyword>
<organism evidence="2 3">
    <name type="scientific">Rubinisphaera italica</name>
    <dbReference type="NCBI Taxonomy" id="2527969"/>
    <lineage>
        <taxon>Bacteria</taxon>
        <taxon>Pseudomonadati</taxon>
        <taxon>Planctomycetota</taxon>
        <taxon>Planctomycetia</taxon>
        <taxon>Planctomycetales</taxon>
        <taxon>Planctomycetaceae</taxon>
        <taxon>Rubinisphaera</taxon>
    </lineage>
</organism>
<evidence type="ECO:0000313" key="2">
    <source>
        <dbReference type="EMBL" id="TWT62065.1"/>
    </source>
</evidence>
<evidence type="ECO:0000313" key="3">
    <source>
        <dbReference type="Proteomes" id="UP000316095"/>
    </source>
</evidence>
<name>A0A5C5XIU4_9PLAN</name>
<accession>A0A5C5XIU4</accession>
<dbReference type="EMBL" id="SJPG01000001">
    <property type="protein sequence ID" value="TWT62065.1"/>
    <property type="molecule type" value="Genomic_DNA"/>
</dbReference>
<sequence>MSAAFLTDDKEPRTDTEKKDDEEKIDEASEESFPASDPPAFNPSHP</sequence>
<reference evidence="2 3" key="1">
    <citation type="submission" date="2019-02" db="EMBL/GenBank/DDBJ databases">
        <title>Deep-cultivation of Planctomycetes and their phenomic and genomic characterization uncovers novel biology.</title>
        <authorList>
            <person name="Wiegand S."/>
            <person name="Jogler M."/>
            <person name="Boedeker C."/>
            <person name="Pinto D."/>
            <person name="Vollmers J."/>
            <person name="Rivas-Marin E."/>
            <person name="Kohn T."/>
            <person name="Peeters S.H."/>
            <person name="Heuer A."/>
            <person name="Rast P."/>
            <person name="Oberbeckmann S."/>
            <person name="Bunk B."/>
            <person name="Jeske O."/>
            <person name="Meyerdierks A."/>
            <person name="Storesund J.E."/>
            <person name="Kallscheuer N."/>
            <person name="Luecker S."/>
            <person name="Lage O.M."/>
            <person name="Pohl T."/>
            <person name="Merkel B.J."/>
            <person name="Hornburger P."/>
            <person name="Mueller R.-W."/>
            <person name="Bruemmer F."/>
            <person name="Labrenz M."/>
            <person name="Spormann A.M."/>
            <person name="Op Den Camp H."/>
            <person name="Overmann J."/>
            <person name="Amann R."/>
            <person name="Jetten M.S.M."/>
            <person name="Mascher T."/>
            <person name="Medema M.H."/>
            <person name="Devos D.P."/>
            <person name="Kaster A.-K."/>
            <person name="Ovreas L."/>
            <person name="Rohde M."/>
            <person name="Galperin M.Y."/>
            <person name="Jogler C."/>
        </authorList>
    </citation>
    <scope>NUCLEOTIDE SEQUENCE [LARGE SCALE GENOMIC DNA]</scope>
    <source>
        <strain evidence="2 3">Pan54</strain>
    </source>
</reference>
<dbReference type="Proteomes" id="UP000316095">
    <property type="component" value="Unassembled WGS sequence"/>
</dbReference>
<evidence type="ECO:0000256" key="1">
    <source>
        <dbReference type="SAM" id="MobiDB-lite"/>
    </source>
</evidence>
<feature type="compositionally biased region" description="Pro residues" evidence="1">
    <location>
        <begin position="36"/>
        <end position="46"/>
    </location>
</feature>
<dbReference type="RefSeq" id="WP_165441767.1">
    <property type="nucleotide sequence ID" value="NZ_SJPG01000001.1"/>
</dbReference>
<feature type="compositionally biased region" description="Basic and acidic residues" evidence="1">
    <location>
        <begin position="7"/>
        <end position="22"/>
    </location>
</feature>
<comment type="caution">
    <text evidence="2">The sequence shown here is derived from an EMBL/GenBank/DDBJ whole genome shotgun (WGS) entry which is preliminary data.</text>
</comment>